<gene>
    <name evidence="1" type="ORF">XD72_2196</name>
</gene>
<dbReference type="Proteomes" id="UP000057043">
    <property type="component" value="Unassembled WGS sequence"/>
</dbReference>
<dbReference type="EMBL" id="LGFT01000074">
    <property type="protein sequence ID" value="KUK43434.1"/>
    <property type="molecule type" value="Genomic_DNA"/>
</dbReference>
<accession>A0A101FSB2</accession>
<protein>
    <submittedName>
        <fullName evidence="1">Flavin reductase domain protein, FMN-binding</fullName>
    </submittedName>
</protein>
<proteinExistence type="predicted"/>
<sequence length="61" mass="6721">MDKMQIGNNFFIPMPVVLVGTQVSGKANFLTMPDNRYWTLGKYAGDAWNAGKNLKQSQGGI</sequence>
<evidence type="ECO:0000313" key="1">
    <source>
        <dbReference type="EMBL" id="KUK43434.1"/>
    </source>
</evidence>
<dbReference type="AlphaFoldDB" id="A0A101FSB2"/>
<comment type="caution">
    <text evidence="1">The sequence shown here is derived from an EMBL/GenBank/DDBJ whole genome shotgun (WGS) entry which is preliminary data.</text>
</comment>
<evidence type="ECO:0000313" key="2">
    <source>
        <dbReference type="Proteomes" id="UP000057043"/>
    </source>
</evidence>
<reference evidence="1 2" key="1">
    <citation type="journal article" date="2015" name="MBio">
        <title>Genome-Resolved Metagenomic Analysis Reveals Roles for Candidate Phyla and Other Microbial Community Members in Biogeochemical Transformations in Oil Reservoirs.</title>
        <authorList>
            <person name="Hu P."/>
            <person name="Tom L."/>
            <person name="Singh A."/>
            <person name="Thomas B.C."/>
            <person name="Baker B.J."/>
            <person name="Piceno Y.M."/>
            <person name="Andersen G.L."/>
            <person name="Banfield J.F."/>
        </authorList>
    </citation>
    <scope>NUCLEOTIDE SEQUENCE [LARGE SCALE GENOMIC DNA]</scope>
    <source>
        <strain evidence="1">57_489</strain>
    </source>
</reference>
<organism evidence="1 2">
    <name type="scientific">Methanothrix harundinacea</name>
    <dbReference type="NCBI Taxonomy" id="301375"/>
    <lineage>
        <taxon>Archaea</taxon>
        <taxon>Methanobacteriati</taxon>
        <taxon>Methanobacteriota</taxon>
        <taxon>Stenosarchaea group</taxon>
        <taxon>Methanomicrobia</taxon>
        <taxon>Methanotrichales</taxon>
        <taxon>Methanotrichaceae</taxon>
        <taxon>Methanothrix</taxon>
    </lineage>
</organism>
<name>A0A101FSB2_9EURY</name>
<dbReference type="PATRIC" id="fig|301375.7.peg.656"/>